<proteinExistence type="predicted"/>
<accession>A0ABP7IXR2</accession>
<gene>
    <name evidence="1" type="ORF">GCM10022226_58170</name>
</gene>
<name>A0ABP7IXR2_9ACTN</name>
<comment type="caution">
    <text evidence="1">The sequence shown here is derived from an EMBL/GenBank/DDBJ whole genome shotgun (WGS) entry which is preliminary data.</text>
</comment>
<sequence>MHDIAESSARSINFLADTWGSGADAELCRDAFDHLRAKAYLLSQEGEDISRTLRHVADDIERIKSNFDDTVKPSIIEWANDLNSADGSGPHTRARDYLRHINETFHYHFDSFMSISEELSHVSIASLVPKK</sequence>
<dbReference type="RefSeq" id="WP_344947141.1">
    <property type="nucleotide sequence ID" value="NZ_BAAAZR010000028.1"/>
</dbReference>
<dbReference type="EMBL" id="BAAAZR010000028">
    <property type="protein sequence ID" value="GAA3829676.1"/>
    <property type="molecule type" value="Genomic_DNA"/>
</dbReference>
<reference evidence="2" key="1">
    <citation type="journal article" date="2019" name="Int. J. Syst. Evol. Microbiol.">
        <title>The Global Catalogue of Microorganisms (GCM) 10K type strain sequencing project: providing services to taxonomists for standard genome sequencing and annotation.</title>
        <authorList>
            <consortium name="The Broad Institute Genomics Platform"/>
            <consortium name="The Broad Institute Genome Sequencing Center for Infectious Disease"/>
            <person name="Wu L."/>
            <person name="Ma J."/>
        </authorList>
    </citation>
    <scope>NUCLEOTIDE SEQUENCE [LARGE SCALE GENOMIC DNA]</scope>
    <source>
        <strain evidence="2">JCM 16908</strain>
    </source>
</reference>
<dbReference type="Proteomes" id="UP001500888">
    <property type="component" value="Unassembled WGS sequence"/>
</dbReference>
<evidence type="ECO:0000313" key="2">
    <source>
        <dbReference type="Proteomes" id="UP001500888"/>
    </source>
</evidence>
<keyword evidence="2" id="KW-1185">Reference proteome</keyword>
<evidence type="ECO:0000313" key="1">
    <source>
        <dbReference type="EMBL" id="GAA3829676.1"/>
    </source>
</evidence>
<organism evidence="1 2">
    <name type="scientific">Sphaerisporangium flaviroseum</name>
    <dbReference type="NCBI Taxonomy" id="509199"/>
    <lineage>
        <taxon>Bacteria</taxon>
        <taxon>Bacillati</taxon>
        <taxon>Actinomycetota</taxon>
        <taxon>Actinomycetes</taxon>
        <taxon>Streptosporangiales</taxon>
        <taxon>Streptosporangiaceae</taxon>
        <taxon>Sphaerisporangium</taxon>
    </lineage>
</organism>
<protein>
    <submittedName>
        <fullName evidence="1">Uncharacterized protein</fullName>
    </submittedName>
</protein>